<gene>
    <name evidence="1" type="ORF">S01H4_53053</name>
</gene>
<dbReference type="AlphaFoldDB" id="X1E8K9"/>
<reference evidence="1" key="1">
    <citation type="journal article" date="2014" name="Front. Microbiol.">
        <title>High frequency of phylogenetically diverse reductive dehalogenase-homologous genes in deep subseafloor sedimentary metagenomes.</title>
        <authorList>
            <person name="Kawai M."/>
            <person name="Futagami T."/>
            <person name="Toyoda A."/>
            <person name="Takaki Y."/>
            <person name="Nishi S."/>
            <person name="Hori S."/>
            <person name="Arai W."/>
            <person name="Tsubouchi T."/>
            <person name="Morono Y."/>
            <person name="Uchiyama I."/>
            <person name="Ito T."/>
            <person name="Fujiyama A."/>
            <person name="Inagaki F."/>
            <person name="Takami H."/>
        </authorList>
    </citation>
    <scope>NUCLEOTIDE SEQUENCE</scope>
    <source>
        <strain evidence="1">Expedition CK06-06</strain>
    </source>
</reference>
<evidence type="ECO:0000313" key="1">
    <source>
        <dbReference type="EMBL" id="GAH16720.1"/>
    </source>
</evidence>
<feature type="non-terminal residue" evidence="1">
    <location>
        <position position="122"/>
    </location>
</feature>
<comment type="caution">
    <text evidence="1">The sequence shown here is derived from an EMBL/GenBank/DDBJ whole genome shotgun (WGS) entry which is preliminary data.</text>
</comment>
<name>X1E8K9_9ZZZZ</name>
<dbReference type="EMBL" id="BART01030371">
    <property type="protein sequence ID" value="GAH16720.1"/>
    <property type="molecule type" value="Genomic_DNA"/>
</dbReference>
<proteinExistence type="predicted"/>
<organism evidence="1">
    <name type="scientific">marine sediment metagenome</name>
    <dbReference type="NCBI Taxonomy" id="412755"/>
    <lineage>
        <taxon>unclassified sequences</taxon>
        <taxon>metagenomes</taxon>
        <taxon>ecological metagenomes</taxon>
    </lineage>
</organism>
<accession>X1E8K9</accession>
<protein>
    <submittedName>
        <fullName evidence="1">Uncharacterized protein</fullName>
    </submittedName>
</protein>
<sequence>MSNTENIIIYDSVKGINLEGEFQGSIITRCKDEYDSIIFSDNVKISDSEGIFVNNGLRVGFELIYDKKIAFSRKIEAQWYENYESIEYSILISEDLMQIYDEGQFSDAFPYTLNKLNTAALS</sequence>